<dbReference type="Gramene" id="PRQ51073">
    <property type="protein sequence ID" value="PRQ51073"/>
    <property type="gene ID" value="RchiOBHm_Chr2g0140281"/>
</dbReference>
<sequence>MSPQFPNFLVHLVPGFVSLQLPPLQSLSTVAATFSFSQNLIFQVCFSFPGFKA</sequence>
<dbReference type="AlphaFoldDB" id="A0A2P6RXB1"/>
<reference evidence="1 2" key="1">
    <citation type="journal article" date="2018" name="Nat. Genet.">
        <title>The Rosa genome provides new insights in the design of modern roses.</title>
        <authorList>
            <person name="Bendahmane M."/>
        </authorList>
    </citation>
    <scope>NUCLEOTIDE SEQUENCE [LARGE SCALE GENOMIC DNA]</scope>
    <source>
        <strain evidence="2">cv. Old Blush</strain>
    </source>
</reference>
<protein>
    <submittedName>
        <fullName evidence="1">Uncharacterized protein</fullName>
    </submittedName>
</protein>
<evidence type="ECO:0000313" key="1">
    <source>
        <dbReference type="EMBL" id="PRQ51073.1"/>
    </source>
</evidence>
<name>A0A2P6RXB1_ROSCH</name>
<accession>A0A2P6RXB1</accession>
<organism evidence="1 2">
    <name type="scientific">Rosa chinensis</name>
    <name type="common">China rose</name>
    <dbReference type="NCBI Taxonomy" id="74649"/>
    <lineage>
        <taxon>Eukaryota</taxon>
        <taxon>Viridiplantae</taxon>
        <taxon>Streptophyta</taxon>
        <taxon>Embryophyta</taxon>
        <taxon>Tracheophyta</taxon>
        <taxon>Spermatophyta</taxon>
        <taxon>Magnoliopsida</taxon>
        <taxon>eudicotyledons</taxon>
        <taxon>Gunneridae</taxon>
        <taxon>Pentapetalae</taxon>
        <taxon>rosids</taxon>
        <taxon>fabids</taxon>
        <taxon>Rosales</taxon>
        <taxon>Rosaceae</taxon>
        <taxon>Rosoideae</taxon>
        <taxon>Rosoideae incertae sedis</taxon>
        <taxon>Rosa</taxon>
    </lineage>
</organism>
<gene>
    <name evidence="1" type="ORF">RchiOBHm_Chr2g0140281</name>
</gene>
<comment type="caution">
    <text evidence="1">The sequence shown here is derived from an EMBL/GenBank/DDBJ whole genome shotgun (WGS) entry which is preliminary data.</text>
</comment>
<dbReference type="EMBL" id="PDCK01000040">
    <property type="protein sequence ID" value="PRQ51073.1"/>
    <property type="molecule type" value="Genomic_DNA"/>
</dbReference>
<evidence type="ECO:0000313" key="2">
    <source>
        <dbReference type="Proteomes" id="UP000238479"/>
    </source>
</evidence>
<proteinExistence type="predicted"/>
<dbReference type="Proteomes" id="UP000238479">
    <property type="component" value="Chromosome 2"/>
</dbReference>
<keyword evidence="2" id="KW-1185">Reference proteome</keyword>